<sequence>MECGGGGACERPVRVGDVPRSRPALLRARSAGRAGRRRPRLPCVLRPSWPLAQFASATPAGVAIE</sequence>
<evidence type="ECO:0000313" key="2">
    <source>
        <dbReference type="Proteomes" id="UP000238390"/>
    </source>
</evidence>
<reference evidence="1 2" key="1">
    <citation type="submission" date="2018-02" db="EMBL/GenBank/DDBJ databases">
        <title>FDA/CDC Antimicrobial Resistant Isolate Bank Genome Sequencing.</title>
        <authorList>
            <person name="Benahmed F.H."/>
            <person name="Lutgring J.D."/>
            <person name="Yoo B."/>
            <person name="Machado M."/>
            <person name="Brown A."/>
            <person name="McAllister G."/>
            <person name="Perry A."/>
            <person name="Halpin A.L."/>
            <person name="Vavikolanu K."/>
            <person name="Ott S."/>
            <person name="Zhao X."/>
            <person name="Tallon L.J."/>
            <person name="Sadzewicz L."/>
            <person name="Aluvathingal J."/>
            <person name="Nadendla S."/>
            <person name="Voskania-kordi A."/>
            <person name="Simonyan V."/>
            <person name="Patel J."/>
            <person name="Shawar R.M."/>
        </authorList>
    </citation>
    <scope>NUCLEOTIDE SEQUENCE [LARGE SCALE GENOMIC DNA]</scope>
    <source>
        <strain evidence="1 2">AR_0356</strain>
    </source>
</reference>
<proteinExistence type="predicted"/>
<dbReference type="AlphaFoldDB" id="A0A2R3IML2"/>
<organism evidence="1 2">
    <name type="scientific">Pseudomonas paraeruginosa</name>
    <dbReference type="NCBI Taxonomy" id="2994495"/>
    <lineage>
        <taxon>Bacteria</taxon>
        <taxon>Pseudomonadati</taxon>
        <taxon>Pseudomonadota</taxon>
        <taxon>Gammaproteobacteria</taxon>
        <taxon>Pseudomonadales</taxon>
        <taxon>Pseudomonadaceae</taxon>
        <taxon>Pseudomonas</taxon>
    </lineage>
</organism>
<dbReference type="EMBL" id="CP027169">
    <property type="protein sequence ID" value="AVK03123.1"/>
    <property type="molecule type" value="Genomic_DNA"/>
</dbReference>
<dbReference type="Proteomes" id="UP000238390">
    <property type="component" value="Chromosome"/>
</dbReference>
<evidence type="ECO:0000313" key="1">
    <source>
        <dbReference type="EMBL" id="AVK03123.1"/>
    </source>
</evidence>
<protein>
    <submittedName>
        <fullName evidence="1">Uncharacterized protein</fullName>
    </submittedName>
</protein>
<accession>A0A2R3IML2</accession>
<gene>
    <name evidence="1" type="ORF">CSB93_0096</name>
</gene>
<keyword evidence="2" id="KW-1185">Reference proteome</keyword>
<name>A0A2R3IML2_9PSED</name>